<proteinExistence type="predicted"/>
<dbReference type="PANTHER" id="PTHR45923">
    <property type="entry name" value="PROTEIN SEY1"/>
    <property type="match status" value="1"/>
</dbReference>
<keyword evidence="2" id="KW-1185">Reference proteome</keyword>
<evidence type="ECO:0000313" key="1">
    <source>
        <dbReference type="EnsemblProtists" id="EOD23879"/>
    </source>
</evidence>
<reference evidence="2" key="1">
    <citation type="journal article" date="2013" name="Nature">
        <title>Pan genome of the phytoplankton Emiliania underpins its global distribution.</title>
        <authorList>
            <person name="Read B.A."/>
            <person name="Kegel J."/>
            <person name="Klute M.J."/>
            <person name="Kuo A."/>
            <person name="Lefebvre S.C."/>
            <person name="Maumus F."/>
            <person name="Mayer C."/>
            <person name="Miller J."/>
            <person name="Monier A."/>
            <person name="Salamov A."/>
            <person name="Young J."/>
            <person name="Aguilar M."/>
            <person name="Claverie J.M."/>
            <person name="Frickenhaus S."/>
            <person name="Gonzalez K."/>
            <person name="Herman E.K."/>
            <person name="Lin Y.C."/>
            <person name="Napier J."/>
            <person name="Ogata H."/>
            <person name="Sarno A.F."/>
            <person name="Shmutz J."/>
            <person name="Schroeder D."/>
            <person name="de Vargas C."/>
            <person name="Verret F."/>
            <person name="von Dassow P."/>
            <person name="Valentin K."/>
            <person name="Van de Peer Y."/>
            <person name="Wheeler G."/>
            <person name="Dacks J.B."/>
            <person name="Delwiche C.F."/>
            <person name="Dyhrman S.T."/>
            <person name="Glockner G."/>
            <person name="John U."/>
            <person name="Richards T."/>
            <person name="Worden A.Z."/>
            <person name="Zhang X."/>
            <person name="Grigoriev I.V."/>
            <person name="Allen A.E."/>
            <person name="Bidle K."/>
            <person name="Borodovsky M."/>
            <person name="Bowler C."/>
            <person name="Brownlee C."/>
            <person name="Cock J.M."/>
            <person name="Elias M."/>
            <person name="Gladyshev V.N."/>
            <person name="Groth M."/>
            <person name="Guda C."/>
            <person name="Hadaegh A."/>
            <person name="Iglesias-Rodriguez M.D."/>
            <person name="Jenkins J."/>
            <person name="Jones B.M."/>
            <person name="Lawson T."/>
            <person name="Leese F."/>
            <person name="Lindquist E."/>
            <person name="Lobanov A."/>
            <person name="Lomsadze A."/>
            <person name="Malik S.B."/>
            <person name="Marsh M.E."/>
            <person name="Mackinder L."/>
            <person name="Mock T."/>
            <person name="Mueller-Roeber B."/>
            <person name="Pagarete A."/>
            <person name="Parker M."/>
            <person name="Probert I."/>
            <person name="Quesneville H."/>
            <person name="Raines C."/>
            <person name="Rensing S.A."/>
            <person name="Riano-Pachon D.M."/>
            <person name="Richier S."/>
            <person name="Rokitta S."/>
            <person name="Shiraiwa Y."/>
            <person name="Soanes D.M."/>
            <person name="van der Giezen M."/>
            <person name="Wahlund T.M."/>
            <person name="Williams B."/>
            <person name="Wilson W."/>
            <person name="Wolfe G."/>
            <person name="Wurch L.L."/>
        </authorList>
    </citation>
    <scope>NUCLEOTIDE SEQUENCE</scope>
</reference>
<dbReference type="GO" id="GO:0003924">
    <property type="term" value="F:GTPase activity"/>
    <property type="evidence" value="ECO:0007669"/>
    <property type="project" value="TreeGrafter"/>
</dbReference>
<dbReference type="GO" id="GO:0005783">
    <property type="term" value="C:endoplasmic reticulum"/>
    <property type="evidence" value="ECO:0007669"/>
    <property type="project" value="TreeGrafter"/>
</dbReference>
<dbReference type="PaxDb" id="2903-EOD23879"/>
<dbReference type="HOGENOM" id="CLU_617415_0_0_1"/>
<accession>A0A0D3JK44</accession>
<dbReference type="RefSeq" id="XP_005776308.1">
    <property type="nucleotide sequence ID" value="XM_005776251.1"/>
</dbReference>
<dbReference type="InterPro" id="IPR008803">
    <property type="entry name" value="RHD3/Sey1"/>
</dbReference>
<protein>
    <recommendedName>
        <fullName evidence="3">Transmembrane protein</fullName>
    </recommendedName>
</protein>
<sequence>MLDATHLEAEVRRLRNENQLLTSRVKCDVIQEDVLAKFQVALQPLHERVAAGAYSEDIDRLEIDILEVYETHIQAYDERASGFHADAVQSQREDLVHGLCASLRRVALSGLEVSLTQQLEDATDEVLLDAAVTNEQPQLWPRLARLWEDEAQKAAERVRSTLVRLGCAEESAVLEAKEADELRASARAVVAGRLDNPVIFLPELLRRAFDTTFRYQSYQGTLRVTGPFTDLDSLYAEAMARVHSYLDEFSRPLAVSLPQPSSTIASSASEDAPLVDWRARDRFEREVRVHADDLFETQATKQLLLRGTCDLPLGALVVMLFLGYDHILATLLHPLKLAALAAICVLCGATIWARRLGLIRGKCGACLDTALAVATLGVCTSMRVKSFYASLAARRTRGKAKGGAPADSDGSECAELKPAASDCSLAGPGARLMEEGSSSSAYEA</sequence>
<evidence type="ECO:0000313" key="2">
    <source>
        <dbReference type="Proteomes" id="UP000013827"/>
    </source>
</evidence>
<dbReference type="STRING" id="2903.R1ESM5"/>
<reference evidence="1" key="2">
    <citation type="submission" date="2024-10" db="UniProtKB">
        <authorList>
            <consortium name="EnsemblProtists"/>
        </authorList>
    </citation>
    <scope>IDENTIFICATION</scope>
</reference>
<dbReference type="EnsemblProtists" id="EOD23879">
    <property type="protein sequence ID" value="EOD23879"/>
    <property type="gene ID" value="EMIHUDRAFT_239033"/>
</dbReference>
<dbReference type="KEGG" id="ehx:EMIHUDRAFT_239033"/>
<evidence type="ECO:0008006" key="3">
    <source>
        <dbReference type="Google" id="ProtNLM"/>
    </source>
</evidence>
<dbReference type="Proteomes" id="UP000013827">
    <property type="component" value="Unassembled WGS sequence"/>
</dbReference>
<name>A0A0D3JK44_EMIH1</name>
<dbReference type="PANTHER" id="PTHR45923:SF2">
    <property type="entry name" value="PROTEIN SEY1"/>
    <property type="match status" value="1"/>
</dbReference>
<dbReference type="AlphaFoldDB" id="A0A0D3JK44"/>
<dbReference type="GO" id="GO:0016320">
    <property type="term" value="P:endoplasmic reticulum membrane fusion"/>
    <property type="evidence" value="ECO:0007669"/>
    <property type="project" value="TreeGrafter"/>
</dbReference>
<dbReference type="GeneID" id="17269423"/>
<organism evidence="1 2">
    <name type="scientific">Emiliania huxleyi (strain CCMP1516)</name>
    <dbReference type="NCBI Taxonomy" id="280463"/>
    <lineage>
        <taxon>Eukaryota</taxon>
        <taxon>Haptista</taxon>
        <taxon>Haptophyta</taxon>
        <taxon>Prymnesiophyceae</taxon>
        <taxon>Isochrysidales</taxon>
        <taxon>Noelaerhabdaceae</taxon>
        <taxon>Emiliania</taxon>
    </lineage>
</organism>